<proteinExistence type="predicted"/>
<dbReference type="Proteomes" id="UP000593571">
    <property type="component" value="Unassembled WGS sequence"/>
</dbReference>
<reference evidence="2 3" key="1">
    <citation type="journal article" date="2020" name="Nature">
        <title>Six reference-quality genomes reveal evolution of bat adaptations.</title>
        <authorList>
            <person name="Jebb D."/>
            <person name="Huang Z."/>
            <person name="Pippel M."/>
            <person name="Hughes G.M."/>
            <person name="Lavrichenko K."/>
            <person name="Devanna P."/>
            <person name="Winkler S."/>
            <person name="Jermiin L.S."/>
            <person name="Skirmuntt E.C."/>
            <person name="Katzourakis A."/>
            <person name="Burkitt-Gray L."/>
            <person name="Ray D.A."/>
            <person name="Sullivan K.A.M."/>
            <person name="Roscito J.G."/>
            <person name="Kirilenko B.M."/>
            <person name="Davalos L.M."/>
            <person name="Corthals A.P."/>
            <person name="Power M.L."/>
            <person name="Jones G."/>
            <person name="Ransome R.D."/>
            <person name="Dechmann D.K.N."/>
            <person name="Locatelli A.G."/>
            <person name="Puechmaille S.J."/>
            <person name="Fedrigo O."/>
            <person name="Jarvis E.D."/>
            <person name="Hiller M."/>
            <person name="Vernes S.C."/>
            <person name="Myers E.W."/>
            <person name="Teeling E.C."/>
        </authorList>
    </citation>
    <scope>NUCLEOTIDE SEQUENCE [LARGE SCALE GENOMIC DNA]</scope>
    <source>
        <strain evidence="2">MRouAeg1</strain>
        <tissue evidence="2">Muscle</tissue>
    </source>
</reference>
<comment type="caution">
    <text evidence="2">The sequence shown here is derived from an EMBL/GenBank/DDBJ whole genome shotgun (WGS) entry which is preliminary data.</text>
</comment>
<feature type="region of interest" description="Disordered" evidence="1">
    <location>
        <begin position="1"/>
        <end position="23"/>
    </location>
</feature>
<evidence type="ECO:0000256" key="1">
    <source>
        <dbReference type="SAM" id="MobiDB-lite"/>
    </source>
</evidence>
<sequence>MAIGSTTLVGRCQARKEGSDEAVLTQRRISKACASSNPTPAFPQPIEGSKAKCRYLSRQRTLDLESWPLAHTRSLGYQQPGAFWPEALRAKRSPPAPHFCPALSLDRVPEKEKEEAKKEEKKRACRDQLENKRGPIPSY</sequence>
<feature type="region of interest" description="Disordered" evidence="1">
    <location>
        <begin position="92"/>
        <end position="139"/>
    </location>
</feature>
<evidence type="ECO:0000313" key="2">
    <source>
        <dbReference type="EMBL" id="KAF6418883.1"/>
    </source>
</evidence>
<feature type="compositionally biased region" description="Basic and acidic residues" evidence="1">
    <location>
        <begin position="107"/>
        <end position="133"/>
    </location>
</feature>
<dbReference type="AlphaFoldDB" id="A0A7J8D6Z1"/>
<dbReference type="EMBL" id="JACASE010000013">
    <property type="protein sequence ID" value="KAF6418883.1"/>
    <property type="molecule type" value="Genomic_DNA"/>
</dbReference>
<gene>
    <name evidence="2" type="ORF">HJG63_008881</name>
</gene>
<evidence type="ECO:0000313" key="3">
    <source>
        <dbReference type="Proteomes" id="UP000593571"/>
    </source>
</evidence>
<name>A0A7J8D6Z1_ROUAE</name>
<organism evidence="2 3">
    <name type="scientific">Rousettus aegyptiacus</name>
    <name type="common">Egyptian fruit bat</name>
    <name type="synonym">Pteropus aegyptiacus</name>
    <dbReference type="NCBI Taxonomy" id="9407"/>
    <lineage>
        <taxon>Eukaryota</taxon>
        <taxon>Metazoa</taxon>
        <taxon>Chordata</taxon>
        <taxon>Craniata</taxon>
        <taxon>Vertebrata</taxon>
        <taxon>Euteleostomi</taxon>
        <taxon>Mammalia</taxon>
        <taxon>Eutheria</taxon>
        <taxon>Laurasiatheria</taxon>
        <taxon>Chiroptera</taxon>
        <taxon>Yinpterochiroptera</taxon>
        <taxon>Pteropodoidea</taxon>
        <taxon>Pteropodidae</taxon>
        <taxon>Rousettinae</taxon>
        <taxon>Rousettus</taxon>
    </lineage>
</organism>
<accession>A0A7J8D6Z1</accession>
<keyword evidence="3" id="KW-1185">Reference proteome</keyword>
<protein>
    <submittedName>
        <fullName evidence="2">Uncharacterized protein</fullName>
    </submittedName>
</protein>